<keyword evidence="4" id="KW-0808">Transferase</keyword>
<proteinExistence type="inferred from homology"/>
<reference evidence="4 5" key="1">
    <citation type="submission" date="2019-09" db="EMBL/GenBank/DDBJ databases">
        <title>Genomes of Cryomorphaceae.</title>
        <authorList>
            <person name="Bowman J.P."/>
        </authorList>
    </citation>
    <scope>NUCLEOTIDE SEQUENCE [LARGE SCALE GENOMIC DNA]</scope>
    <source>
        <strain evidence="4 5">KCTC 52047</strain>
    </source>
</reference>
<keyword evidence="2" id="KW-0812">Transmembrane</keyword>
<dbReference type="PANTHER" id="PTHR30576:SF0">
    <property type="entry name" value="UNDECAPRENYL-PHOSPHATE N-ACETYLGALACTOSAMINYL 1-PHOSPHATE TRANSFERASE-RELATED"/>
    <property type="match status" value="1"/>
</dbReference>
<evidence type="ECO:0000256" key="1">
    <source>
        <dbReference type="ARBA" id="ARBA00006464"/>
    </source>
</evidence>
<keyword evidence="5" id="KW-1185">Reference proteome</keyword>
<accession>A0A6N6M321</accession>
<feature type="transmembrane region" description="Helical" evidence="2">
    <location>
        <begin position="12"/>
        <end position="33"/>
    </location>
</feature>
<feature type="domain" description="Bacterial sugar transferase" evidence="3">
    <location>
        <begin position="7"/>
        <end position="183"/>
    </location>
</feature>
<dbReference type="InterPro" id="IPR003362">
    <property type="entry name" value="Bact_transf"/>
</dbReference>
<evidence type="ECO:0000313" key="4">
    <source>
        <dbReference type="EMBL" id="KAB1063550.1"/>
    </source>
</evidence>
<dbReference type="RefSeq" id="WP_151169115.1">
    <property type="nucleotide sequence ID" value="NZ_WACR01000008.1"/>
</dbReference>
<dbReference type="OrthoDB" id="9808602at2"/>
<comment type="caution">
    <text evidence="4">The sequence shown here is derived from an EMBL/GenBank/DDBJ whole genome shotgun (WGS) entry which is preliminary data.</text>
</comment>
<dbReference type="GO" id="GO:0016780">
    <property type="term" value="F:phosphotransferase activity, for other substituted phosphate groups"/>
    <property type="evidence" value="ECO:0007669"/>
    <property type="project" value="TreeGrafter"/>
</dbReference>
<dbReference type="Pfam" id="PF02397">
    <property type="entry name" value="Bac_transf"/>
    <property type="match status" value="1"/>
</dbReference>
<evidence type="ECO:0000313" key="5">
    <source>
        <dbReference type="Proteomes" id="UP000435357"/>
    </source>
</evidence>
<keyword evidence="2" id="KW-1133">Transmembrane helix</keyword>
<dbReference type="EMBL" id="WACR01000008">
    <property type="protein sequence ID" value="KAB1063550.1"/>
    <property type="molecule type" value="Genomic_DNA"/>
</dbReference>
<dbReference type="PANTHER" id="PTHR30576">
    <property type="entry name" value="COLANIC BIOSYNTHESIS UDP-GLUCOSE LIPID CARRIER TRANSFERASE"/>
    <property type="match status" value="1"/>
</dbReference>
<evidence type="ECO:0000259" key="3">
    <source>
        <dbReference type="Pfam" id="PF02397"/>
    </source>
</evidence>
<keyword evidence="2" id="KW-0472">Membrane</keyword>
<gene>
    <name evidence="4" type="ORF">F3059_10820</name>
</gene>
<sequence>MYRKSLKQLLDILISILALIILSPVLLLIAVLVKTTSPGPVFFRQDRIGKNLKIFRVWKFRTMTNEKREVGNKPLIGKVQGVTAVGYYLRRYKLDELPQLMNVVQGDMSLIGPRPSVAHQVPEMNAVQKRRFEVLPGLTGLAQVSGNIHLSWPERYIFDIQYVDNVSFINDIRILLRTIFLIIRGEEYYINKPLKIKLNG</sequence>
<organism evidence="4 5">
    <name type="scientific">Salibacter halophilus</name>
    <dbReference type="NCBI Taxonomy" id="1803916"/>
    <lineage>
        <taxon>Bacteria</taxon>
        <taxon>Pseudomonadati</taxon>
        <taxon>Bacteroidota</taxon>
        <taxon>Flavobacteriia</taxon>
        <taxon>Flavobacteriales</taxon>
        <taxon>Salibacteraceae</taxon>
        <taxon>Salibacter</taxon>
    </lineage>
</organism>
<name>A0A6N6M321_9FLAO</name>
<dbReference type="AlphaFoldDB" id="A0A6N6M321"/>
<dbReference type="Proteomes" id="UP000435357">
    <property type="component" value="Unassembled WGS sequence"/>
</dbReference>
<comment type="similarity">
    <text evidence="1">Belongs to the bacterial sugar transferase family.</text>
</comment>
<protein>
    <submittedName>
        <fullName evidence="4">Sugar transferase</fullName>
    </submittedName>
</protein>
<evidence type="ECO:0000256" key="2">
    <source>
        <dbReference type="SAM" id="Phobius"/>
    </source>
</evidence>